<protein>
    <submittedName>
        <fullName evidence="2">Lipopolysaccharide cholinephosphotransferase</fullName>
    </submittedName>
</protein>
<dbReference type="Pfam" id="PF04991">
    <property type="entry name" value="LicD"/>
    <property type="match status" value="1"/>
</dbReference>
<dbReference type="Proteomes" id="UP000273154">
    <property type="component" value="Chromosome"/>
</dbReference>
<gene>
    <name evidence="2" type="primary">licD_1</name>
    <name evidence="2" type="ORF">Pcatena_12020</name>
</gene>
<dbReference type="InterPro" id="IPR052942">
    <property type="entry name" value="LPS_cholinephosphotransferase"/>
</dbReference>
<dbReference type="PANTHER" id="PTHR43404:SF2">
    <property type="entry name" value="LIPOPOLYSACCHARIDE CHOLINEPHOSPHOTRANSFERASE LICD"/>
    <property type="match status" value="1"/>
</dbReference>
<organism evidence="2 3">
    <name type="scientific">Parolsenella catena</name>
    <dbReference type="NCBI Taxonomy" id="2003188"/>
    <lineage>
        <taxon>Bacteria</taxon>
        <taxon>Bacillati</taxon>
        <taxon>Actinomycetota</taxon>
        <taxon>Coriobacteriia</taxon>
        <taxon>Coriobacteriales</taxon>
        <taxon>Atopobiaceae</taxon>
        <taxon>Parolsenella</taxon>
    </lineage>
</organism>
<dbReference type="GO" id="GO:0016740">
    <property type="term" value="F:transferase activity"/>
    <property type="evidence" value="ECO:0007669"/>
    <property type="project" value="UniProtKB-KW"/>
</dbReference>
<proteinExistence type="predicted"/>
<dbReference type="KEGG" id="pcat:Pcatena_12020"/>
<name>A0A3G9KAY8_9ACTN</name>
<evidence type="ECO:0000259" key="1">
    <source>
        <dbReference type="Pfam" id="PF04991"/>
    </source>
</evidence>
<dbReference type="GeneID" id="88849338"/>
<dbReference type="PANTHER" id="PTHR43404">
    <property type="entry name" value="LIPOPOLYSACCHARIDE CHOLINEPHOSPHOTRANSFERASE LICD"/>
    <property type="match status" value="1"/>
</dbReference>
<dbReference type="InterPro" id="IPR007074">
    <property type="entry name" value="LicD/FKTN/FKRP_NTP_transf"/>
</dbReference>
<dbReference type="RefSeq" id="WP_126422575.1">
    <property type="nucleotide sequence ID" value="NZ_AP019367.1"/>
</dbReference>
<feature type="domain" description="LicD/FKTN/FKRP nucleotidyltransferase" evidence="1">
    <location>
        <begin position="130"/>
        <end position="339"/>
    </location>
</feature>
<keyword evidence="3" id="KW-1185">Reference proteome</keyword>
<keyword evidence="2" id="KW-0808">Transferase</keyword>
<reference evidence="3" key="1">
    <citation type="submission" date="2018-11" db="EMBL/GenBank/DDBJ databases">
        <title>Comparative genomics of Parolsenella catena and Libanicoccus massiliensis: Reclassification of Libanicoccus massiliensis as Parolsenella massiliensis comb. nov.</title>
        <authorList>
            <person name="Sakamoto M."/>
            <person name="Ikeyama N."/>
            <person name="Murakami T."/>
            <person name="Mori H."/>
            <person name="Yuki M."/>
            <person name="Ohkuma M."/>
        </authorList>
    </citation>
    <scope>NUCLEOTIDE SEQUENCE [LARGE SCALE GENOMIC DNA]</scope>
    <source>
        <strain evidence="3">JCM 31932</strain>
    </source>
</reference>
<evidence type="ECO:0000313" key="2">
    <source>
        <dbReference type="EMBL" id="BBH50615.1"/>
    </source>
</evidence>
<dbReference type="AlphaFoldDB" id="A0A3G9KAY8"/>
<evidence type="ECO:0000313" key="3">
    <source>
        <dbReference type="Proteomes" id="UP000273154"/>
    </source>
</evidence>
<sequence length="375" mass="43274">MSVAGNIKQFLPGSSRSLHAMHRDVADMHDEMHVEIAEIKRQLGELYRRVEQADNGINMNLNYKYGLLDSSLDAHDAHMKMFAWENYRRGGETLEDAKKRFFRSLPKATGGMRLLQLGCAKLLGEFDALCKANEIPYWINFGTLIGAIRHGGFIPWDDDTDLGIMRDDLDRLMNVVEEESRYRITVVYDKYVHCRQVRFLYADGSIPCFLDLFIYDWAPAVDAAKAERQRELRRQMVDEMEKDERLAFWGECPYYSGEKSALIQGYYDRYLGVSRDEGIICDGGEAKAIVWAIDNLDDDKQHQWSYSLSDLFPTQEMEFEGVKLEAPGNPDVFLQSRYGDILELPKDIHTHFEHVDHDELESGDTNEAMRELLGE</sequence>
<dbReference type="EMBL" id="AP019367">
    <property type="protein sequence ID" value="BBH50615.1"/>
    <property type="molecule type" value="Genomic_DNA"/>
</dbReference>
<dbReference type="OrthoDB" id="3780655at2"/>
<accession>A0A3G9KAY8</accession>
<dbReference type="GO" id="GO:0009100">
    <property type="term" value="P:glycoprotein metabolic process"/>
    <property type="evidence" value="ECO:0007669"/>
    <property type="project" value="UniProtKB-ARBA"/>
</dbReference>